<name>A0A9J5XCJ5_SOLCO</name>
<reference evidence="1 2" key="1">
    <citation type="submission" date="2020-09" db="EMBL/GenBank/DDBJ databases">
        <title>De no assembly of potato wild relative species, Solanum commersonii.</title>
        <authorList>
            <person name="Cho K."/>
        </authorList>
    </citation>
    <scope>NUCLEOTIDE SEQUENCE [LARGE SCALE GENOMIC DNA]</scope>
    <source>
        <strain evidence="1">LZ3.2</strain>
        <tissue evidence="1">Leaf</tissue>
    </source>
</reference>
<dbReference type="Proteomes" id="UP000824120">
    <property type="component" value="Chromosome 9"/>
</dbReference>
<dbReference type="AlphaFoldDB" id="A0A9J5XCJ5"/>
<accession>A0A9J5XCJ5</accession>
<sequence length="168" mass="19203">MLYMSNVTCIIHISVIKVMRVGELKLKMRMNTIIHGGSFSEFNVLWDLKGNVEATLGLLFFHNWNSTNVNSLSKLIDGTLLLLIYGSVVLMEHLKKILVLVHSGNLVVAKGFRIHDTINIVAEARAIRENLNYCNEHEISNRESGKCHGVWHLEISITRRLRRDILQQ</sequence>
<protein>
    <submittedName>
        <fullName evidence="1">Uncharacterized protein</fullName>
    </submittedName>
</protein>
<gene>
    <name evidence="1" type="ORF">H5410_045884</name>
</gene>
<evidence type="ECO:0000313" key="2">
    <source>
        <dbReference type="Proteomes" id="UP000824120"/>
    </source>
</evidence>
<organism evidence="1 2">
    <name type="scientific">Solanum commersonii</name>
    <name type="common">Commerson's wild potato</name>
    <name type="synonym">Commerson's nightshade</name>
    <dbReference type="NCBI Taxonomy" id="4109"/>
    <lineage>
        <taxon>Eukaryota</taxon>
        <taxon>Viridiplantae</taxon>
        <taxon>Streptophyta</taxon>
        <taxon>Embryophyta</taxon>
        <taxon>Tracheophyta</taxon>
        <taxon>Spermatophyta</taxon>
        <taxon>Magnoliopsida</taxon>
        <taxon>eudicotyledons</taxon>
        <taxon>Gunneridae</taxon>
        <taxon>Pentapetalae</taxon>
        <taxon>asterids</taxon>
        <taxon>lamiids</taxon>
        <taxon>Solanales</taxon>
        <taxon>Solanaceae</taxon>
        <taxon>Solanoideae</taxon>
        <taxon>Solaneae</taxon>
        <taxon>Solanum</taxon>
    </lineage>
</organism>
<proteinExistence type="predicted"/>
<comment type="caution">
    <text evidence="1">The sequence shown here is derived from an EMBL/GenBank/DDBJ whole genome shotgun (WGS) entry which is preliminary data.</text>
</comment>
<keyword evidence="2" id="KW-1185">Reference proteome</keyword>
<evidence type="ECO:0000313" key="1">
    <source>
        <dbReference type="EMBL" id="KAG5585450.1"/>
    </source>
</evidence>
<dbReference type="EMBL" id="JACXVP010000009">
    <property type="protein sequence ID" value="KAG5585450.1"/>
    <property type="molecule type" value="Genomic_DNA"/>
</dbReference>